<proteinExistence type="predicted"/>
<sequence length="86" mass="9762">MFVGRPTSIRSQNLYPVMLFVEFLNTITAISVTYSFFSTSRGINSRSPTGRSIHFILNRQVNSSTFSNFNQIEASFFSVHPQSYAL</sequence>
<dbReference type="Proteomes" id="UP000308600">
    <property type="component" value="Unassembled WGS sequence"/>
</dbReference>
<accession>A0ACD3B8I8</accession>
<evidence type="ECO:0000313" key="1">
    <source>
        <dbReference type="EMBL" id="TFK74160.1"/>
    </source>
</evidence>
<gene>
    <name evidence="1" type="ORF">BDN72DRAFT_102994</name>
</gene>
<keyword evidence="2" id="KW-1185">Reference proteome</keyword>
<organism evidence="1 2">
    <name type="scientific">Pluteus cervinus</name>
    <dbReference type="NCBI Taxonomy" id="181527"/>
    <lineage>
        <taxon>Eukaryota</taxon>
        <taxon>Fungi</taxon>
        <taxon>Dikarya</taxon>
        <taxon>Basidiomycota</taxon>
        <taxon>Agaricomycotina</taxon>
        <taxon>Agaricomycetes</taxon>
        <taxon>Agaricomycetidae</taxon>
        <taxon>Agaricales</taxon>
        <taxon>Pluteineae</taxon>
        <taxon>Pluteaceae</taxon>
        <taxon>Pluteus</taxon>
    </lineage>
</organism>
<name>A0ACD3B8I8_9AGAR</name>
<protein>
    <submittedName>
        <fullName evidence="1">Uncharacterized protein</fullName>
    </submittedName>
</protein>
<dbReference type="EMBL" id="ML208270">
    <property type="protein sequence ID" value="TFK74160.1"/>
    <property type="molecule type" value="Genomic_DNA"/>
</dbReference>
<reference evidence="1 2" key="1">
    <citation type="journal article" date="2019" name="Nat. Ecol. Evol.">
        <title>Megaphylogeny resolves global patterns of mushroom evolution.</title>
        <authorList>
            <person name="Varga T."/>
            <person name="Krizsan K."/>
            <person name="Foldi C."/>
            <person name="Dima B."/>
            <person name="Sanchez-Garcia M."/>
            <person name="Sanchez-Ramirez S."/>
            <person name="Szollosi G.J."/>
            <person name="Szarkandi J.G."/>
            <person name="Papp V."/>
            <person name="Albert L."/>
            <person name="Andreopoulos W."/>
            <person name="Angelini C."/>
            <person name="Antonin V."/>
            <person name="Barry K.W."/>
            <person name="Bougher N.L."/>
            <person name="Buchanan P."/>
            <person name="Buyck B."/>
            <person name="Bense V."/>
            <person name="Catcheside P."/>
            <person name="Chovatia M."/>
            <person name="Cooper J."/>
            <person name="Damon W."/>
            <person name="Desjardin D."/>
            <person name="Finy P."/>
            <person name="Geml J."/>
            <person name="Haridas S."/>
            <person name="Hughes K."/>
            <person name="Justo A."/>
            <person name="Karasinski D."/>
            <person name="Kautmanova I."/>
            <person name="Kiss B."/>
            <person name="Kocsube S."/>
            <person name="Kotiranta H."/>
            <person name="LaButti K.M."/>
            <person name="Lechner B.E."/>
            <person name="Liimatainen K."/>
            <person name="Lipzen A."/>
            <person name="Lukacs Z."/>
            <person name="Mihaltcheva S."/>
            <person name="Morgado L.N."/>
            <person name="Niskanen T."/>
            <person name="Noordeloos M.E."/>
            <person name="Ohm R.A."/>
            <person name="Ortiz-Santana B."/>
            <person name="Ovrebo C."/>
            <person name="Racz N."/>
            <person name="Riley R."/>
            <person name="Savchenko A."/>
            <person name="Shiryaev A."/>
            <person name="Soop K."/>
            <person name="Spirin V."/>
            <person name="Szebenyi C."/>
            <person name="Tomsovsky M."/>
            <person name="Tulloss R.E."/>
            <person name="Uehling J."/>
            <person name="Grigoriev I.V."/>
            <person name="Vagvolgyi C."/>
            <person name="Papp T."/>
            <person name="Martin F.M."/>
            <person name="Miettinen O."/>
            <person name="Hibbett D.S."/>
            <person name="Nagy L.G."/>
        </authorList>
    </citation>
    <scope>NUCLEOTIDE SEQUENCE [LARGE SCALE GENOMIC DNA]</scope>
    <source>
        <strain evidence="1 2">NL-1719</strain>
    </source>
</reference>
<evidence type="ECO:0000313" key="2">
    <source>
        <dbReference type="Proteomes" id="UP000308600"/>
    </source>
</evidence>